<dbReference type="InterPro" id="IPR036048">
    <property type="entry name" value="Interleukin_8-like_sf"/>
</dbReference>
<dbReference type="AlphaFoldDB" id="A0AAD4U9C1"/>
<keyword evidence="4 6" id="KW-0964">Secreted</keyword>
<feature type="domain" description="Chemokine interleukin-8-like" evidence="8">
    <location>
        <begin position="168"/>
        <end position="229"/>
    </location>
</feature>
<keyword evidence="6" id="KW-0145">Chemotaxis</keyword>
<accession>A0AAD4U9C1</accession>
<feature type="signal peptide" evidence="6">
    <location>
        <begin position="1"/>
        <end position="21"/>
    </location>
</feature>
<dbReference type="FunFam" id="2.40.50.40:FF:000004">
    <property type="entry name" value="C-X-C motif chemokine"/>
    <property type="match status" value="2"/>
</dbReference>
<evidence type="ECO:0000256" key="3">
    <source>
        <dbReference type="ARBA" id="ARBA00022514"/>
    </source>
</evidence>
<keyword evidence="10" id="KW-1185">Reference proteome</keyword>
<dbReference type="GO" id="GO:0006952">
    <property type="term" value="P:defense response"/>
    <property type="evidence" value="ECO:0007669"/>
    <property type="project" value="InterPro"/>
</dbReference>
<sequence length="266" mass="29396">MRVKGMAIVLAVILCAAIVQGIPLSRNTRCTCIEISNGSVNPRSLEKLELIPASQSCPRVEIIATMKRNGEKRCLNPESKTIKNLLKAINKQRLAENLNKAVLEADWLGMRSALTLVEPGCTLQAGTVQSQGRSLGSLSGYFAAVRWLTECLRALCSTLHAGIPAIRNGRCSCINTSQGMIHPKSIKDLKQFAPSPTCEKIEIIATVKNGAQVCLNPDLPEVKELIKEWEKQVNQKKKQRKGKKYKKTKKVPKVKRSQRPSQKKTT</sequence>
<evidence type="ECO:0000313" key="9">
    <source>
        <dbReference type="EMBL" id="KAI4542823.1"/>
    </source>
</evidence>
<dbReference type="InterPro" id="IPR001811">
    <property type="entry name" value="Chemokine_IL8-like_dom"/>
</dbReference>
<evidence type="ECO:0000256" key="1">
    <source>
        <dbReference type="ARBA" id="ARBA00004613"/>
    </source>
</evidence>
<dbReference type="PANTHER" id="PTHR12015:SF210">
    <property type="entry name" value="C-X-C MOTIF CHEMOKINE 9"/>
    <property type="match status" value="1"/>
</dbReference>
<dbReference type="GO" id="GO:0030593">
    <property type="term" value="P:neutrophil chemotaxis"/>
    <property type="evidence" value="ECO:0007669"/>
    <property type="project" value="UniProtKB-ARBA"/>
</dbReference>
<dbReference type="PRINTS" id="PR00437">
    <property type="entry name" value="SMALLCYTKCXC"/>
</dbReference>
<dbReference type="PROSITE" id="PS00471">
    <property type="entry name" value="SMALL_CYTOKINES_CXC"/>
    <property type="match status" value="2"/>
</dbReference>
<dbReference type="GO" id="GO:0042119">
    <property type="term" value="P:neutrophil activation"/>
    <property type="evidence" value="ECO:0007669"/>
    <property type="project" value="UniProtKB-ARBA"/>
</dbReference>
<reference evidence="9" key="1">
    <citation type="submission" date="2022-03" db="EMBL/GenBank/DDBJ databases">
        <title>Genomic analyses of argali, domestic sheep and their hybrids provide insights into chromosomal evolution, heterosis and genetic basis of agronomic traits.</title>
        <authorList>
            <person name="Li M."/>
        </authorList>
    </citation>
    <scope>NUCLEOTIDE SEQUENCE</scope>
    <source>
        <strain evidence="9">CAU-MHL-2022a</strain>
        <tissue evidence="9">Skin</tissue>
    </source>
</reference>
<gene>
    <name evidence="9" type="ORF">MG293_006949</name>
</gene>
<dbReference type="Proteomes" id="UP001214576">
    <property type="component" value="Unassembled WGS sequence"/>
</dbReference>
<keyword evidence="3 6" id="KW-0202">Cytokine</keyword>
<protein>
    <recommendedName>
        <fullName evidence="6">C-X-C motif chemokine</fullName>
    </recommendedName>
</protein>
<dbReference type="InterPro" id="IPR039809">
    <property type="entry name" value="Chemokine_b/g/d"/>
</dbReference>
<evidence type="ECO:0000256" key="6">
    <source>
        <dbReference type="RuleBase" id="RU361149"/>
    </source>
</evidence>
<comment type="similarity">
    <text evidence="2 6">Belongs to the intercrine alpha (chemokine CxC) family.</text>
</comment>
<evidence type="ECO:0000256" key="7">
    <source>
        <dbReference type="SAM" id="MobiDB-lite"/>
    </source>
</evidence>
<dbReference type="InterPro" id="IPR018048">
    <property type="entry name" value="Chemokine_CXC_CS"/>
</dbReference>
<dbReference type="GO" id="GO:0008009">
    <property type="term" value="F:chemokine activity"/>
    <property type="evidence" value="ECO:0007669"/>
    <property type="project" value="InterPro"/>
</dbReference>
<evidence type="ECO:0000256" key="2">
    <source>
        <dbReference type="ARBA" id="ARBA00010665"/>
    </source>
</evidence>
<keyword evidence="5" id="KW-1015">Disulfide bond</keyword>
<organism evidence="9 10">
    <name type="scientific">Ovis ammon polii</name>
    <dbReference type="NCBI Taxonomy" id="230172"/>
    <lineage>
        <taxon>Eukaryota</taxon>
        <taxon>Metazoa</taxon>
        <taxon>Chordata</taxon>
        <taxon>Craniata</taxon>
        <taxon>Vertebrata</taxon>
        <taxon>Euteleostomi</taxon>
        <taxon>Mammalia</taxon>
        <taxon>Eutheria</taxon>
        <taxon>Laurasiatheria</taxon>
        <taxon>Artiodactyla</taxon>
        <taxon>Ruminantia</taxon>
        <taxon>Pecora</taxon>
        <taxon>Bovidae</taxon>
        <taxon>Caprinae</taxon>
        <taxon>Ovis</taxon>
    </lineage>
</organism>
<comment type="subcellular location">
    <subcellularLocation>
        <location evidence="1 6">Secreted</location>
    </subcellularLocation>
</comment>
<dbReference type="SMART" id="SM00199">
    <property type="entry name" value="SCY"/>
    <property type="match status" value="2"/>
</dbReference>
<evidence type="ECO:0000256" key="5">
    <source>
        <dbReference type="ARBA" id="ARBA00023157"/>
    </source>
</evidence>
<dbReference type="InterPro" id="IPR001089">
    <property type="entry name" value="Chemokine_CXC"/>
</dbReference>
<feature type="compositionally biased region" description="Basic residues" evidence="7">
    <location>
        <begin position="234"/>
        <end position="266"/>
    </location>
</feature>
<evidence type="ECO:0000256" key="4">
    <source>
        <dbReference type="ARBA" id="ARBA00022525"/>
    </source>
</evidence>
<proteinExistence type="inferred from homology"/>
<dbReference type="Pfam" id="PF00048">
    <property type="entry name" value="IL8"/>
    <property type="match status" value="2"/>
</dbReference>
<feature type="region of interest" description="Disordered" evidence="7">
    <location>
        <begin position="233"/>
        <end position="266"/>
    </location>
</feature>
<dbReference type="CDD" id="cd00273">
    <property type="entry name" value="Chemokine_CXC"/>
    <property type="match status" value="2"/>
</dbReference>
<feature type="domain" description="Chemokine interleukin-8-like" evidence="8">
    <location>
        <begin position="27"/>
        <end position="89"/>
    </location>
</feature>
<keyword evidence="6" id="KW-0732">Signal</keyword>
<evidence type="ECO:0000313" key="10">
    <source>
        <dbReference type="Proteomes" id="UP001214576"/>
    </source>
</evidence>
<feature type="chain" id="PRO_5041768108" description="C-X-C motif chemokine" evidence="6">
    <location>
        <begin position="22"/>
        <end position="266"/>
    </location>
</feature>
<dbReference type="EMBL" id="JAKZEL010000006">
    <property type="protein sequence ID" value="KAI4542823.1"/>
    <property type="molecule type" value="Genomic_DNA"/>
</dbReference>
<dbReference type="Gene3D" id="2.40.50.40">
    <property type="match status" value="2"/>
</dbReference>
<dbReference type="InterPro" id="IPR033899">
    <property type="entry name" value="CXC_Chemokine_domain"/>
</dbReference>
<name>A0AAD4U9C1_OVIAM</name>
<dbReference type="SUPFAM" id="SSF54117">
    <property type="entry name" value="Interleukin 8-like chemokines"/>
    <property type="match status" value="2"/>
</dbReference>
<dbReference type="PANTHER" id="PTHR12015">
    <property type="entry name" value="SMALL INDUCIBLE CYTOKINE A"/>
    <property type="match status" value="1"/>
</dbReference>
<dbReference type="GO" id="GO:0006955">
    <property type="term" value="P:immune response"/>
    <property type="evidence" value="ECO:0007669"/>
    <property type="project" value="InterPro"/>
</dbReference>
<dbReference type="PRINTS" id="PR00436">
    <property type="entry name" value="INTERLEUKIN8"/>
</dbReference>
<dbReference type="GO" id="GO:0005615">
    <property type="term" value="C:extracellular space"/>
    <property type="evidence" value="ECO:0007669"/>
    <property type="project" value="UniProtKB-UniRule"/>
</dbReference>
<comment type="caution">
    <text evidence="9">The sequence shown here is derived from an EMBL/GenBank/DDBJ whole genome shotgun (WGS) entry which is preliminary data.</text>
</comment>
<evidence type="ECO:0000259" key="8">
    <source>
        <dbReference type="SMART" id="SM00199"/>
    </source>
</evidence>